<dbReference type="PANTHER" id="PTHR42928">
    <property type="entry name" value="TRICARBOXYLATE-BINDING PROTEIN"/>
    <property type="match status" value="1"/>
</dbReference>
<accession>A0A7Y9IPS6</accession>
<dbReference type="InterPro" id="IPR042100">
    <property type="entry name" value="Bug_dom1"/>
</dbReference>
<keyword evidence="2" id="KW-0732">Signal</keyword>
<dbReference type="InterPro" id="IPR005064">
    <property type="entry name" value="BUG"/>
</dbReference>
<reference evidence="3 4" key="1">
    <citation type="submission" date="2020-07" db="EMBL/GenBank/DDBJ databases">
        <title>Genomic Encyclopedia of Type Strains, Phase IV (KMG-V): Genome sequencing to study the core and pangenomes of soil and plant-associated prokaryotes.</title>
        <authorList>
            <person name="Whitman W."/>
        </authorList>
    </citation>
    <scope>NUCLEOTIDE SEQUENCE [LARGE SCALE GENOMIC DNA]</scope>
    <source>
        <strain evidence="3 4">SAS40</strain>
    </source>
</reference>
<evidence type="ECO:0000313" key="4">
    <source>
        <dbReference type="Proteomes" id="UP000542125"/>
    </source>
</evidence>
<dbReference type="CDD" id="cd13578">
    <property type="entry name" value="PBP2_Bug27"/>
    <property type="match status" value="1"/>
</dbReference>
<dbReference type="Gene3D" id="3.40.190.10">
    <property type="entry name" value="Periplasmic binding protein-like II"/>
    <property type="match status" value="1"/>
</dbReference>
<dbReference type="SUPFAM" id="SSF53850">
    <property type="entry name" value="Periplasmic binding protein-like II"/>
    <property type="match status" value="1"/>
</dbReference>
<evidence type="ECO:0000256" key="2">
    <source>
        <dbReference type="SAM" id="SignalP"/>
    </source>
</evidence>
<comment type="similarity">
    <text evidence="1">Belongs to the UPF0065 (bug) family.</text>
</comment>
<dbReference type="Pfam" id="PF03401">
    <property type="entry name" value="TctC"/>
    <property type="match status" value="1"/>
</dbReference>
<gene>
    <name evidence="3" type="ORF">FHW18_000111</name>
</gene>
<dbReference type="PIRSF" id="PIRSF017082">
    <property type="entry name" value="YflP"/>
    <property type="match status" value="1"/>
</dbReference>
<comment type="caution">
    <text evidence="3">The sequence shown here is derived from an EMBL/GenBank/DDBJ whole genome shotgun (WGS) entry which is preliminary data.</text>
</comment>
<dbReference type="AlphaFoldDB" id="A0A7Y9IPS6"/>
<sequence length="332" mass="34241">MAMNLSIGKPWITTALVTVAAAGALAGAAAHAADAYPNKTVRLVVPYGTGGGSDILARQIGAGLAPIWGQGVAVENKAGASGNIGSQDVVRAPGDGYTLLLQNSTMVSNLGLTGKLPYDAEKDLTPIMILGVTPIALAAHPSVKISNVKELIAIAKAKPDSLSYGSCGIGTPQHFVMELVKQKAGITATHAGYKGCAPALQDVLGGQVPLAIVSANLVAPYAKSGRLKAVGVSTAQRYALMPDTPTFEEQGLKPFDFSIWYALMGPAKLPADVVAKITADVTKVLADPKVQENLSNAGVEVTKGSAQDLTKLIKEDTARYMQLAKSANIQAE</sequence>
<evidence type="ECO:0000313" key="3">
    <source>
        <dbReference type="EMBL" id="NYE80840.1"/>
    </source>
</evidence>
<feature type="chain" id="PRO_5030972945" evidence="2">
    <location>
        <begin position="33"/>
        <end position="332"/>
    </location>
</feature>
<dbReference type="Gene3D" id="3.40.190.150">
    <property type="entry name" value="Bordetella uptake gene, domain 1"/>
    <property type="match status" value="1"/>
</dbReference>
<dbReference type="Proteomes" id="UP000542125">
    <property type="component" value="Unassembled WGS sequence"/>
</dbReference>
<protein>
    <submittedName>
        <fullName evidence="3">Tripartite-type tricarboxylate transporter receptor subunit TctC</fullName>
    </submittedName>
</protein>
<organism evidence="3 4">
    <name type="scientific">Pigmentiphaga litoralis</name>
    <dbReference type="NCBI Taxonomy" id="516702"/>
    <lineage>
        <taxon>Bacteria</taxon>
        <taxon>Pseudomonadati</taxon>
        <taxon>Pseudomonadota</taxon>
        <taxon>Betaproteobacteria</taxon>
        <taxon>Burkholderiales</taxon>
        <taxon>Alcaligenaceae</taxon>
        <taxon>Pigmentiphaga</taxon>
    </lineage>
</organism>
<feature type="signal peptide" evidence="2">
    <location>
        <begin position="1"/>
        <end position="32"/>
    </location>
</feature>
<proteinExistence type="inferred from homology"/>
<keyword evidence="4" id="KW-1185">Reference proteome</keyword>
<name>A0A7Y9IPS6_9BURK</name>
<evidence type="ECO:0000256" key="1">
    <source>
        <dbReference type="ARBA" id="ARBA00006987"/>
    </source>
</evidence>
<keyword evidence="3" id="KW-0675">Receptor</keyword>
<dbReference type="PANTHER" id="PTHR42928:SF5">
    <property type="entry name" value="BLR1237 PROTEIN"/>
    <property type="match status" value="1"/>
</dbReference>
<dbReference type="EMBL" id="JACBYR010000001">
    <property type="protein sequence ID" value="NYE80840.1"/>
    <property type="molecule type" value="Genomic_DNA"/>
</dbReference>